<feature type="transmembrane region" description="Helical" evidence="6">
    <location>
        <begin position="87"/>
        <end position="108"/>
    </location>
</feature>
<dbReference type="Pfam" id="PF07690">
    <property type="entry name" value="MFS_1"/>
    <property type="match status" value="1"/>
</dbReference>
<feature type="transmembrane region" description="Helical" evidence="6">
    <location>
        <begin position="279"/>
        <end position="302"/>
    </location>
</feature>
<dbReference type="EMBL" id="FOAJ01000008">
    <property type="protein sequence ID" value="SEL47343.1"/>
    <property type="molecule type" value="Genomic_DNA"/>
</dbReference>
<dbReference type="Gene3D" id="1.20.1720.10">
    <property type="entry name" value="Multidrug resistance protein D"/>
    <property type="match status" value="1"/>
</dbReference>
<reference evidence="9" key="1">
    <citation type="submission" date="2016-10" db="EMBL/GenBank/DDBJ databases">
        <authorList>
            <person name="Varghese N."/>
            <person name="Submissions S."/>
        </authorList>
    </citation>
    <scope>NUCLEOTIDE SEQUENCE [LARGE SCALE GENOMIC DNA]</scope>
    <source>
        <strain evidence="9">LMG 26416</strain>
    </source>
</reference>
<evidence type="ECO:0000256" key="6">
    <source>
        <dbReference type="SAM" id="Phobius"/>
    </source>
</evidence>
<evidence type="ECO:0000313" key="8">
    <source>
        <dbReference type="EMBL" id="SEL47343.1"/>
    </source>
</evidence>
<dbReference type="RefSeq" id="WP_090549134.1">
    <property type="nucleotide sequence ID" value="NZ_FNSR01000002.1"/>
</dbReference>
<feature type="transmembrane region" description="Helical" evidence="6">
    <location>
        <begin position="367"/>
        <end position="393"/>
    </location>
</feature>
<keyword evidence="3 6" id="KW-0812">Transmembrane</keyword>
<comment type="subcellular location">
    <subcellularLocation>
        <location evidence="1">Membrane</location>
        <topology evidence="1">Multi-pass membrane protein</topology>
    </subcellularLocation>
</comment>
<dbReference type="GO" id="GO:0016020">
    <property type="term" value="C:membrane"/>
    <property type="evidence" value="ECO:0007669"/>
    <property type="project" value="UniProtKB-SubCell"/>
</dbReference>
<dbReference type="GO" id="GO:0022857">
    <property type="term" value="F:transmembrane transporter activity"/>
    <property type="evidence" value="ECO:0007669"/>
    <property type="project" value="InterPro"/>
</dbReference>
<dbReference type="Proteomes" id="UP000199120">
    <property type="component" value="Unassembled WGS sequence"/>
</dbReference>
<sequence length="485" mass="49295">MNTSTPLPSRFTPALARIVATVSVGFVVTQLDVTIVNIALARIAADLHADVARLQWIVDAYTLAFAVLMLSGGVLGDRYGARRMYAAGLVMFAFASLVCGLATSPAALIAARALQGLGAAAMLPNSLALLNDACGHDRALRARAVGLWTAAGAISIAAGPVAGGLLIEAAGWRSIFLVNLPLCAAGFVATLVWVPRKGAALAPLARRSLDVYGQLLAIVALTAVTGAVIEWRSLGFSHPFVVGGFVLAGVAACAFVALEARIAEPMLPLALLRNPTFSAAVLFGVCVNLTYYGTVFVLALYLQHARGQSPLEAGLAFAPLTGGFLLSNVASGWVVARYGTRRPMIGGALLAACGYALLIAVDADTPLAAVLLPFLLIPSGMGLAVPAMTTAVLASVEPGRAGTASAVLNTARQAGGAIGVAAFGALAGGGFAAQVVAGLHVEAAISTALLLIAAWLARRVRMDSVQSDNAAARAARAVAGANESR</sequence>
<dbReference type="AlphaFoldDB" id="A0A1H7QHC9"/>
<evidence type="ECO:0000259" key="7">
    <source>
        <dbReference type="PROSITE" id="PS50850"/>
    </source>
</evidence>
<gene>
    <name evidence="8" type="ORF">SAMN05192542_108111</name>
</gene>
<dbReference type="InterPro" id="IPR011701">
    <property type="entry name" value="MFS"/>
</dbReference>
<dbReference type="PANTHER" id="PTHR42718">
    <property type="entry name" value="MAJOR FACILITATOR SUPERFAMILY MULTIDRUG TRANSPORTER MFSC"/>
    <property type="match status" value="1"/>
</dbReference>
<feature type="transmembrane region" description="Helical" evidence="6">
    <location>
        <begin position="145"/>
        <end position="167"/>
    </location>
</feature>
<feature type="transmembrane region" description="Helical" evidence="6">
    <location>
        <begin position="343"/>
        <end position="361"/>
    </location>
</feature>
<proteinExistence type="predicted"/>
<evidence type="ECO:0000256" key="1">
    <source>
        <dbReference type="ARBA" id="ARBA00004141"/>
    </source>
</evidence>
<feature type="domain" description="Major facilitator superfamily (MFS) profile" evidence="7">
    <location>
        <begin position="18"/>
        <end position="461"/>
    </location>
</feature>
<dbReference type="PROSITE" id="PS50850">
    <property type="entry name" value="MFS"/>
    <property type="match status" value="1"/>
</dbReference>
<feature type="transmembrane region" description="Helical" evidence="6">
    <location>
        <begin position="173"/>
        <end position="194"/>
    </location>
</feature>
<evidence type="ECO:0000256" key="3">
    <source>
        <dbReference type="ARBA" id="ARBA00022692"/>
    </source>
</evidence>
<evidence type="ECO:0000256" key="5">
    <source>
        <dbReference type="ARBA" id="ARBA00023136"/>
    </source>
</evidence>
<evidence type="ECO:0000256" key="2">
    <source>
        <dbReference type="ARBA" id="ARBA00022448"/>
    </source>
</evidence>
<dbReference type="InterPro" id="IPR036259">
    <property type="entry name" value="MFS_trans_sf"/>
</dbReference>
<feature type="transmembrane region" description="Helical" evidence="6">
    <location>
        <begin position="439"/>
        <end position="457"/>
    </location>
</feature>
<feature type="transmembrane region" description="Helical" evidence="6">
    <location>
        <begin position="414"/>
        <end position="433"/>
    </location>
</feature>
<name>A0A1H7QHC9_9BURK</name>
<organism evidence="8 9">
    <name type="scientific">Paraburkholderia caballeronis</name>
    <dbReference type="NCBI Taxonomy" id="416943"/>
    <lineage>
        <taxon>Bacteria</taxon>
        <taxon>Pseudomonadati</taxon>
        <taxon>Pseudomonadota</taxon>
        <taxon>Betaproteobacteria</taxon>
        <taxon>Burkholderiales</taxon>
        <taxon>Burkholderiaceae</taxon>
        <taxon>Paraburkholderia</taxon>
    </lineage>
</organism>
<evidence type="ECO:0000313" key="9">
    <source>
        <dbReference type="Proteomes" id="UP000199120"/>
    </source>
</evidence>
<feature type="transmembrane region" description="Helical" evidence="6">
    <location>
        <begin position="56"/>
        <end position="75"/>
    </location>
</feature>
<dbReference type="PANTHER" id="PTHR42718:SF9">
    <property type="entry name" value="MAJOR FACILITATOR SUPERFAMILY MULTIDRUG TRANSPORTER MFSC"/>
    <property type="match status" value="1"/>
</dbReference>
<dbReference type="Gene3D" id="1.20.1250.20">
    <property type="entry name" value="MFS general substrate transporter like domains"/>
    <property type="match status" value="1"/>
</dbReference>
<keyword evidence="4 6" id="KW-1133">Transmembrane helix</keyword>
<accession>A0A1H7QHC9</accession>
<dbReference type="STRING" id="416943.SAMN05445871_4584"/>
<feature type="transmembrane region" description="Helical" evidence="6">
    <location>
        <begin position="240"/>
        <end position="258"/>
    </location>
</feature>
<feature type="transmembrane region" description="Helical" evidence="6">
    <location>
        <begin position="18"/>
        <end position="44"/>
    </location>
</feature>
<evidence type="ECO:0000256" key="4">
    <source>
        <dbReference type="ARBA" id="ARBA00022989"/>
    </source>
</evidence>
<dbReference type="CDD" id="cd17321">
    <property type="entry name" value="MFS_MMR_MDR_like"/>
    <property type="match status" value="1"/>
</dbReference>
<protein>
    <submittedName>
        <fullName evidence="8">MFS transporter, DHA2 family, methylenomycin A resistance protein</fullName>
    </submittedName>
</protein>
<dbReference type="OrthoDB" id="9807274at2"/>
<keyword evidence="9" id="KW-1185">Reference proteome</keyword>
<dbReference type="SUPFAM" id="SSF103473">
    <property type="entry name" value="MFS general substrate transporter"/>
    <property type="match status" value="1"/>
</dbReference>
<dbReference type="InterPro" id="IPR020846">
    <property type="entry name" value="MFS_dom"/>
</dbReference>
<keyword evidence="5 6" id="KW-0472">Membrane</keyword>
<feature type="transmembrane region" description="Helical" evidence="6">
    <location>
        <begin position="215"/>
        <end position="234"/>
    </location>
</feature>
<keyword evidence="2" id="KW-0813">Transport</keyword>